<dbReference type="EMBL" id="JAGHQL010000149">
    <property type="protein sequence ID" value="KAH0537358.1"/>
    <property type="molecule type" value="Genomic_DNA"/>
</dbReference>
<protein>
    <recommendedName>
        <fullName evidence="3">Nucleoside-diphosphate-sugar epimerase</fullName>
    </recommendedName>
</protein>
<dbReference type="AlphaFoldDB" id="A0A9P8I8M4"/>
<evidence type="ECO:0008006" key="3">
    <source>
        <dbReference type="Google" id="ProtNLM"/>
    </source>
</evidence>
<evidence type="ECO:0000313" key="1">
    <source>
        <dbReference type="EMBL" id="KAH0537358.1"/>
    </source>
</evidence>
<dbReference type="OrthoDB" id="9975943at2759"/>
<name>A0A9P8I8M4_9PEZI</name>
<proteinExistence type="predicted"/>
<dbReference type="Gene3D" id="3.40.50.720">
    <property type="entry name" value="NAD(P)-binding Rossmann-like Domain"/>
    <property type="match status" value="1"/>
</dbReference>
<reference evidence="1" key="1">
    <citation type="submission" date="2021-03" db="EMBL/GenBank/DDBJ databases">
        <title>Comparative genomics and phylogenomic investigation of the class Geoglossomycetes provide insights into ecological specialization and systematics.</title>
        <authorList>
            <person name="Melie T."/>
            <person name="Pirro S."/>
            <person name="Miller A.N."/>
            <person name="Quandt A."/>
        </authorList>
    </citation>
    <scope>NUCLEOTIDE SEQUENCE</scope>
    <source>
        <strain evidence="1">GBOQ0MN5Z8</strain>
    </source>
</reference>
<accession>A0A9P8I8M4</accession>
<dbReference type="PANTHER" id="PTHR14097:SF8">
    <property type="entry name" value="NAD(P)-BINDING DOMAIN-CONTAINING PROTEIN"/>
    <property type="match status" value="1"/>
</dbReference>
<dbReference type="PANTHER" id="PTHR14097">
    <property type="entry name" value="OXIDOREDUCTASE HTATIP2"/>
    <property type="match status" value="1"/>
</dbReference>
<gene>
    <name evidence="1" type="ORF">FGG08_005837</name>
</gene>
<dbReference type="InterPro" id="IPR036291">
    <property type="entry name" value="NAD(P)-bd_dom_sf"/>
</dbReference>
<sequence length="268" mass="28764">MHLILTGATGLVGSAVLSHMLSLPAGQIDRISILTRRPVPMADGHPHVNVITHGDFNSYPPELLEQLKGAEGCVWAVGVSVSMVSREGPTDGSGHREYINITVDYPVAAAKAFSTLSDSFKFVYVSSKSRFPLLLMSAISLRVTDKPGVFSPSFVPMKAQAESSLLALPSTYPSLRPFVLRPGYVDASPQPTLSSFVAQRPEPFIKKLIPVLGPIFRTLYPARTAPTPELGRVLCELAMGNGEPVEGDDIEGEGRIVGNPAMRRMAGL</sequence>
<evidence type="ECO:0000313" key="2">
    <source>
        <dbReference type="Proteomes" id="UP000698800"/>
    </source>
</evidence>
<keyword evidence="2" id="KW-1185">Reference proteome</keyword>
<organism evidence="1 2">
    <name type="scientific">Glutinoglossum americanum</name>
    <dbReference type="NCBI Taxonomy" id="1670608"/>
    <lineage>
        <taxon>Eukaryota</taxon>
        <taxon>Fungi</taxon>
        <taxon>Dikarya</taxon>
        <taxon>Ascomycota</taxon>
        <taxon>Pezizomycotina</taxon>
        <taxon>Geoglossomycetes</taxon>
        <taxon>Geoglossales</taxon>
        <taxon>Geoglossaceae</taxon>
        <taxon>Glutinoglossum</taxon>
    </lineage>
</organism>
<dbReference type="Proteomes" id="UP000698800">
    <property type="component" value="Unassembled WGS sequence"/>
</dbReference>
<comment type="caution">
    <text evidence="1">The sequence shown here is derived from an EMBL/GenBank/DDBJ whole genome shotgun (WGS) entry which is preliminary data.</text>
</comment>
<dbReference type="SUPFAM" id="SSF51735">
    <property type="entry name" value="NAD(P)-binding Rossmann-fold domains"/>
    <property type="match status" value="1"/>
</dbReference>